<dbReference type="NCBIfam" id="TIGR00621">
    <property type="entry name" value="ssb"/>
    <property type="match status" value="1"/>
</dbReference>
<proteinExistence type="inferred from homology"/>
<protein>
    <recommendedName>
        <fullName evidence="2 3">Single-stranded DNA-binding protein</fullName>
        <shortName evidence="2">SSB</shortName>
    </recommendedName>
</protein>
<dbReference type="InterPro" id="IPR012340">
    <property type="entry name" value="NA-bd_OB-fold"/>
</dbReference>
<dbReference type="CDD" id="cd04496">
    <property type="entry name" value="SSB_OBF"/>
    <property type="match status" value="1"/>
</dbReference>
<dbReference type="SUPFAM" id="SSF50249">
    <property type="entry name" value="Nucleic acid-binding proteins"/>
    <property type="match status" value="1"/>
</dbReference>
<dbReference type="HAMAP" id="MF_00984">
    <property type="entry name" value="SSB"/>
    <property type="match status" value="1"/>
</dbReference>
<dbReference type="GO" id="GO:0009295">
    <property type="term" value="C:nucleoid"/>
    <property type="evidence" value="ECO:0007669"/>
    <property type="project" value="TreeGrafter"/>
</dbReference>
<evidence type="ECO:0000313" key="4">
    <source>
        <dbReference type="EMBL" id="PXX53431.1"/>
    </source>
</evidence>
<dbReference type="GO" id="GO:0003697">
    <property type="term" value="F:single-stranded DNA binding"/>
    <property type="evidence" value="ECO:0007669"/>
    <property type="project" value="UniProtKB-UniRule"/>
</dbReference>
<comment type="caution">
    <text evidence="2">Lacks conserved residue(s) required for the propagation of feature annotation.</text>
</comment>
<accession>A0A318JNT2</accession>
<organism evidence="4 5">
    <name type="scientific">Nocardia tenerifensis</name>
    <dbReference type="NCBI Taxonomy" id="228006"/>
    <lineage>
        <taxon>Bacteria</taxon>
        <taxon>Bacillati</taxon>
        <taxon>Actinomycetota</taxon>
        <taxon>Actinomycetes</taxon>
        <taxon>Mycobacteriales</taxon>
        <taxon>Nocardiaceae</taxon>
        <taxon>Nocardia</taxon>
    </lineage>
</organism>
<dbReference type="GO" id="GO:0006260">
    <property type="term" value="P:DNA replication"/>
    <property type="evidence" value="ECO:0007669"/>
    <property type="project" value="InterPro"/>
</dbReference>
<keyword evidence="1 2" id="KW-0238">DNA-binding</keyword>
<dbReference type="Proteomes" id="UP000247569">
    <property type="component" value="Unassembled WGS sequence"/>
</dbReference>
<dbReference type="RefSeq" id="WP_063713497.1">
    <property type="nucleotide sequence ID" value="NZ_QJKF01000027.1"/>
</dbReference>
<dbReference type="InterPro" id="IPR000424">
    <property type="entry name" value="Primosome_PriB/ssb"/>
</dbReference>
<gene>
    <name evidence="4" type="ORF">DFR70_12742</name>
</gene>
<sequence>MAGELVLTVMGNLTADPKFTHNEGKAAVTNLTVAQSARVFDRQSGQWRDGDAVFKRCVVFGDMAEHVRDSLSKGTRVIVSGRLRQRSYQDPRTKETKWIEEVLVDDIATSLKYTTAAVGYVAADAEGEEPAADDAVQAEAPGELVGAGSQHVPF</sequence>
<evidence type="ECO:0000256" key="1">
    <source>
        <dbReference type="ARBA" id="ARBA00023125"/>
    </source>
</evidence>
<dbReference type="OrthoDB" id="9809878at2"/>
<dbReference type="Pfam" id="PF00436">
    <property type="entry name" value="SSB"/>
    <property type="match status" value="1"/>
</dbReference>
<dbReference type="PROSITE" id="PS50935">
    <property type="entry name" value="SSB"/>
    <property type="match status" value="1"/>
</dbReference>
<name>A0A318JNT2_9NOCA</name>
<dbReference type="EMBL" id="QJKF01000027">
    <property type="protein sequence ID" value="PXX53431.1"/>
    <property type="molecule type" value="Genomic_DNA"/>
</dbReference>
<reference evidence="4 5" key="1">
    <citation type="submission" date="2018-05" db="EMBL/GenBank/DDBJ databases">
        <title>Genomic Encyclopedia of Type Strains, Phase IV (KMG-IV): sequencing the most valuable type-strain genomes for metagenomic binning, comparative biology and taxonomic classification.</title>
        <authorList>
            <person name="Goeker M."/>
        </authorList>
    </citation>
    <scope>NUCLEOTIDE SEQUENCE [LARGE SCALE GENOMIC DNA]</scope>
    <source>
        <strain evidence="4 5">DSM 44704</strain>
    </source>
</reference>
<dbReference type="AlphaFoldDB" id="A0A318JNT2"/>
<comment type="subunit">
    <text evidence="2">Homotetramer.</text>
</comment>
<keyword evidence="5" id="KW-1185">Reference proteome</keyword>
<evidence type="ECO:0000256" key="2">
    <source>
        <dbReference type="HAMAP-Rule" id="MF_00984"/>
    </source>
</evidence>
<dbReference type="Gene3D" id="2.40.50.140">
    <property type="entry name" value="Nucleic acid-binding proteins"/>
    <property type="match status" value="1"/>
</dbReference>
<dbReference type="PANTHER" id="PTHR10302:SF27">
    <property type="entry name" value="SINGLE-STRANDED DNA-BINDING PROTEIN"/>
    <property type="match status" value="1"/>
</dbReference>
<dbReference type="PANTHER" id="PTHR10302">
    <property type="entry name" value="SINGLE-STRANDED DNA-BINDING PROTEIN"/>
    <property type="match status" value="1"/>
</dbReference>
<evidence type="ECO:0000256" key="3">
    <source>
        <dbReference type="RuleBase" id="RU000524"/>
    </source>
</evidence>
<dbReference type="InterPro" id="IPR011344">
    <property type="entry name" value="ssDNA-bd"/>
</dbReference>
<comment type="caution">
    <text evidence="4">The sequence shown here is derived from an EMBL/GenBank/DDBJ whole genome shotgun (WGS) entry which is preliminary data.</text>
</comment>
<evidence type="ECO:0000313" key="5">
    <source>
        <dbReference type="Proteomes" id="UP000247569"/>
    </source>
</evidence>